<feature type="transmembrane region" description="Helical" evidence="8">
    <location>
        <begin position="83"/>
        <end position="108"/>
    </location>
</feature>
<feature type="transmembrane region" description="Helical" evidence="8">
    <location>
        <begin position="336"/>
        <end position="357"/>
    </location>
</feature>
<feature type="transmembrane region" description="Helical" evidence="8">
    <location>
        <begin position="272"/>
        <end position="295"/>
    </location>
</feature>
<dbReference type="Pfam" id="PF07690">
    <property type="entry name" value="MFS_1"/>
    <property type="match status" value="1"/>
</dbReference>
<evidence type="ECO:0000256" key="4">
    <source>
        <dbReference type="ARBA" id="ARBA00022692"/>
    </source>
</evidence>
<feature type="transmembrane region" description="Helical" evidence="8">
    <location>
        <begin position="369"/>
        <end position="389"/>
    </location>
</feature>
<dbReference type="Gene3D" id="1.20.1250.20">
    <property type="entry name" value="MFS general substrate transporter like domains"/>
    <property type="match status" value="1"/>
</dbReference>
<dbReference type="InterPro" id="IPR036259">
    <property type="entry name" value="MFS_trans_sf"/>
</dbReference>
<feature type="transmembrane region" description="Helical" evidence="8">
    <location>
        <begin position="202"/>
        <end position="218"/>
    </location>
</feature>
<proteinExistence type="predicted"/>
<dbReference type="EMBL" id="JARHTQ010000016">
    <property type="protein sequence ID" value="MDF2258559.1"/>
    <property type="molecule type" value="Genomic_DNA"/>
</dbReference>
<feature type="transmembrane region" description="Helical" evidence="8">
    <location>
        <begin position="54"/>
        <end position="71"/>
    </location>
</feature>
<dbReference type="PROSITE" id="PS50850">
    <property type="entry name" value="MFS"/>
    <property type="match status" value="1"/>
</dbReference>
<keyword evidence="4 8" id="KW-0812">Transmembrane</keyword>
<evidence type="ECO:0000313" key="10">
    <source>
        <dbReference type="EMBL" id="MDF2258559.1"/>
    </source>
</evidence>
<evidence type="ECO:0000256" key="1">
    <source>
        <dbReference type="ARBA" id="ARBA00004651"/>
    </source>
</evidence>
<dbReference type="NCBIfam" id="TIGR00711">
    <property type="entry name" value="efflux_EmrB"/>
    <property type="match status" value="1"/>
</dbReference>
<dbReference type="Gene3D" id="1.20.1720.10">
    <property type="entry name" value="Multidrug resistance protein D"/>
    <property type="match status" value="1"/>
</dbReference>
<evidence type="ECO:0000256" key="5">
    <source>
        <dbReference type="ARBA" id="ARBA00022989"/>
    </source>
</evidence>
<evidence type="ECO:0000256" key="6">
    <source>
        <dbReference type="ARBA" id="ARBA00023136"/>
    </source>
</evidence>
<feature type="transmembrane region" description="Helical" evidence="8">
    <location>
        <begin position="139"/>
        <end position="159"/>
    </location>
</feature>
<gene>
    <name evidence="10" type="ORF">P2L57_23385</name>
</gene>
<organism evidence="10 11">
    <name type="scientific">Streptantibioticus ferralitis</name>
    <dbReference type="NCBI Taxonomy" id="236510"/>
    <lineage>
        <taxon>Bacteria</taxon>
        <taxon>Bacillati</taxon>
        <taxon>Actinomycetota</taxon>
        <taxon>Actinomycetes</taxon>
        <taxon>Kitasatosporales</taxon>
        <taxon>Streptomycetaceae</taxon>
        <taxon>Streptantibioticus</taxon>
    </lineage>
</organism>
<evidence type="ECO:0000256" key="3">
    <source>
        <dbReference type="ARBA" id="ARBA00022475"/>
    </source>
</evidence>
<keyword evidence="6 8" id="KW-0472">Membrane</keyword>
<evidence type="ECO:0000259" key="9">
    <source>
        <dbReference type="PROSITE" id="PS50850"/>
    </source>
</evidence>
<keyword evidence="3" id="KW-1003">Cell membrane</keyword>
<dbReference type="Proteomes" id="UP001220022">
    <property type="component" value="Unassembled WGS sequence"/>
</dbReference>
<protein>
    <submittedName>
        <fullName evidence="10">MFS transporter</fullName>
    </submittedName>
</protein>
<evidence type="ECO:0000313" key="11">
    <source>
        <dbReference type="Proteomes" id="UP001220022"/>
    </source>
</evidence>
<dbReference type="PANTHER" id="PTHR42718">
    <property type="entry name" value="MAJOR FACILITATOR SUPERFAMILY MULTIDRUG TRANSPORTER MFSC"/>
    <property type="match status" value="1"/>
</dbReference>
<keyword evidence="2" id="KW-0813">Transport</keyword>
<evidence type="ECO:0000256" key="2">
    <source>
        <dbReference type="ARBA" id="ARBA00022448"/>
    </source>
</evidence>
<dbReference type="PANTHER" id="PTHR42718:SF46">
    <property type="entry name" value="BLR6921 PROTEIN"/>
    <property type="match status" value="1"/>
</dbReference>
<feature type="transmembrane region" description="Helical" evidence="8">
    <location>
        <begin position="230"/>
        <end position="251"/>
    </location>
</feature>
<comment type="subcellular location">
    <subcellularLocation>
        <location evidence="1">Cell membrane</location>
        <topology evidence="1">Multi-pass membrane protein</topology>
    </subcellularLocation>
</comment>
<dbReference type="CDD" id="cd17321">
    <property type="entry name" value="MFS_MMR_MDR_like"/>
    <property type="match status" value="1"/>
</dbReference>
<keyword evidence="5 8" id="KW-1133">Transmembrane helix</keyword>
<feature type="transmembrane region" description="Helical" evidence="8">
    <location>
        <begin position="14"/>
        <end position="34"/>
    </location>
</feature>
<keyword evidence="7" id="KW-0046">Antibiotic resistance</keyword>
<feature type="transmembrane region" description="Helical" evidence="8">
    <location>
        <begin position="171"/>
        <end position="190"/>
    </location>
</feature>
<feature type="domain" description="Major facilitator superfamily (MFS) profile" evidence="9">
    <location>
        <begin position="16"/>
        <end position="474"/>
    </location>
</feature>
<comment type="caution">
    <text evidence="10">The sequence shown here is derived from an EMBL/GenBank/DDBJ whole genome shotgun (WGS) entry which is preliminary data.</text>
</comment>
<name>A0ABT5Z415_9ACTN</name>
<dbReference type="InterPro" id="IPR020846">
    <property type="entry name" value="MFS_dom"/>
</dbReference>
<dbReference type="InterPro" id="IPR011701">
    <property type="entry name" value="MFS"/>
</dbReference>
<feature type="transmembrane region" description="Helical" evidence="8">
    <location>
        <begin position="114"/>
        <end position="132"/>
    </location>
</feature>
<evidence type="ECO:0000256" key="7">
    <source>
        <dbReference type="ARBA" id="ARBA00023251"/>
    </source>
</evidence>
<feature type="transmembrane region" description="Helical" evidence="8">
    <location>
        <begin position="409"/>
        <end position="430"/>
    </location>
</feature>
<sequence>MAGARTSAAPGRQWWTLGVISLAQLMVVLDATIMNIAMPSAQKDLGFSSGDRQWIVTTYALAFGGLLLLGGRLGDRFGRKSAFLIGLVGFAAASAVGGAATSFTMLVIARALQGMFAALLAPSALSLLTTTFTESRQRARAFGVFGAVGGAGSAVGLLLGGVLTEQLSWRWTLYVNLIIAGVAVLGAVLLLPRPQDNARPALDLPGTALVVGGLFALVDGCANAEPHGWASPMTWGLLVTGAVLLACFTWWQTRAVSPLLPLRVLTDRTRAASFLSILIAGAGMFAIFLFLTYYLQQIRHYSPVDNGLAFIPLIAVLVVTSQITTTVLLPRFGPKPLVPAGMMLAAAGMALLTRLGVDSGYLSHVLPSLLLMGIGMGLVLPTSVSLATFGVEERFAGAAAATANTTQQIGGSIGTAVLNTLAAAATSAFAAGRQATPATLAAAAVHGYAAAFWCTACLFVVGAVMAVSLYRPGPVTGQGSAARQPVHI</sequence>
<evidence type="ECO:0000256" key="8">
    <source>
        <dbReference type="SAM" id="Phobius"/>
    </source>
</evidence>
<accession>A0ABT5Z415</accession>
<reference evidence="10 11" key="1">
    <citation type="submission" date="2023-03" db="EMBL/GenBank/DDBJ databases">
        <title>Draft genome sequence of type strain Streptomyces ferralitis JCM 14344.</title>
        <authorList>
            <person name="Klaysubun C."/>
            <person name="Duangmal K."/>
        </authorList>
    </citation>
    <scope>NUCLEOTIDE SEQUENCE [LARGE SCALE GENOMIC DNA]</scope>
    <source>
        <strain evidence="10 11">JCM 14344</strain>
    </source>
</reference>
<keyword evidence="11" id="KW-1185">Reference proteome</keyword>
<dbReference type="SUPFAM" id="SSF103473">
    <property type="entry name" value="MFS general substrate transporter"/>
    <property type="match status" value="1"/>
</dbReference>
<feature type="transmembrane region" description="Helical" evidence="8">
    <location>
        <begin position="307"/>
        <end position="329"/>
    </location>
</feature>
<dbReference type="InterPro" id="IPR004638">
    <property type="entry name" value="EmrB-like"/>
</dbReference>
<feature type="transmembrane region" description="Helical" evidence="8">
    <location>
        <begin position="450"/>
        <end position="470"/>
    </location>
</feature>